<keyword evidence="2" id="KW-1185">Reference proteome</keyword>
<protein>
    <submittedName>
        <fullName evidence="1">Putative sterol 3-beta-glucosyltransferase</fullName>
        <ecNumber evidence="1">2.4.1.173</ecNumber>
    </submittedName>
</protein>
<reference evidence="1 2" key="1">
    <citation type="journal article" date="2018" name="Nat. Genet.">
        <title>The Rosa genome provides new insights in the design of modern roses.</title>
        <authorList>
            <person name="Bendahmane M."/>
        </authorList>
    </citation>
    <scope>NUCLEOTIDE SEQUENCE [LARGE SCALE GENOMIC DNA]</scope>
    <source>
        <strain evidence="2">cv. Old Blush</strain>
    </source>
</reference>
<evidence type="ECO:0000313" key="1">
    <source>
        <dbReference type="EMBL" id="PRQ36143.1"/>
    </source>
</evidence>
<keyword evidence="1" id="KW-0808">Transferase</keyword>
<dbReference type="EMBL" id="PDCK01000042">
    <property type="protein sequence ID" value="PRQ36143.1"/>
    <property type="molecule type" value="Genomic_DNA"/>
</dbReference>
<dbReference type="STRING" id="74649.A0A2P6QPQ3"/>
<proteinExistence type="predicted"/>
<sequence>MGSYYKEHRILPHFQNSACCISIQYNFAMRLGGLRDKDGFMLSTFNSISFLFETISSPHTTFNPSHFSFFYCALYQPLQELEKMTNIILQALKITGQRGIINKGWGW</sequence>
<comment type="caution">
    <text evidence="1">The sequence shown here is derived from an EMBL/GenBank/DDBJ whole genome shotgun (WGS) entry which is preliminary data.</text>
</comment>
<accession>A0A2P6QPQ3</accession>
<name>A0A2P6QPQ3_ROSCH</name>
<dbReference type="Proteomes" id="UP000238479">
    <property type="component" value="Chromosome 4"/>
</dbReference>
<dbReference type="EC" id="2.4.1.173" evidence="1"/>
<keyword evidence="1" id="KW-0328">Glycosyltransferase</keyword>
<gene>
    <name evidence="1" type="ORF">RchiOBHm_Chr4g0388181</name>
</gene>
<dbReference type="Gramene" id="PRQ36143">
    <property type="protein sequence ID" value="PRQ36143"/>
    <property type="gene ID" value="RchiOBHm_Chr4g0388181"/>
</dbReference>
<evidence type="ECO:0000313" key="2">
    <source>
        <dbReference type="Proteomes" id="UP000238479"/>
    </source>
</evidence>
<organism evidence="1 2">
    <name type="scientific">Rosa chinensis</name>
    <name type="common">China rose</name>
    <dbReference type="NCBI Taxonomy" id="74649"/>
    <lineage>
        <taxon>Eukaryota</taxon>
        <taxon>Viridiplantae</taxon>
        <taxon>Streptophyta</taxon>
        <taxon>Embryophyta</taxon>
        <taxon>Tracheophyta</taxon>
        <taxon>Spermatophyta</taxon>
        <taxon>Magnoliopsida</taxon>
        <taxon>eudicotyledons</taxon>
        <taxon>Gunneridae</taxon>
        <taxon>Pentapetalae</taxon>
        <taxon>rosids</taxon>
        <taxon>fabids</taxon>
        <taxon>Rosales</taxon>
        <taxon>Rosaceae</taxon>
        <taxon>Rosoideae</taxon>
        <taxon>Rosoideae incertae sedis</taxon>
        <taxon>Rosa</taxon>
    </lineage>
</organism>
<dbReference type="AlphaFoldDB" id="A0A2P6QPQ3"/>
<dbReference type="GO" id="GO:0016906">
    <property type="term" value="F:sterol 3-beta-glucosyltransferase activity"/>
    <property type="evidence" value="ECO:0007669"/>
    <property type="project" value="UniProtKB-EC"/>
</dbReference>